<dbReference type="GO" id="GO:0016747">
    <property type="term" value="F:acyltransferase activity, transferring groups other than amino-acyl groups"/>
    <property type="evidence" value="ECO:0007669"/>
    <property type="project" value="InterPro"/>
</dbReference>
<feature type="region of interest" description="Disordered" evidence="1">
    <location>
        <begin position="1"/>
        <end position="25"/>
    </location>
</feature>
<dbReference type="RefSeq" id="XP_064709113.1">
    <property type="nucleotide sequence ID" value="XM_064854387.1"/>
</dbReference>
<dbReference type="EMBL" id="JAVRRD010000005">
    <property type="protein sequence ID" value="KAK5058590.1"/>
    <property type="molecule type" value="Genomic_DNA"/>
</dbReference>
<feature type="domain" description="Acyltransferase 3" evidence="3">
    <location>
        <begin position="77"/>
        <end position="459"/>
    </location>
</feature>
<keyword evidence="2" id="KW-1133">Transmembrane helix</keyword>
<feature type="transmembrane region" description="Helical" evidence="2">
    <location>
        <begin position="402"/>
        <end position="423"/>
    </location>
</feature>
<feature type="transmembrane region" description="Helical" evidence="2">
    <location>
        <begin position="262"/>
        <end position="288"/>
    </location>
</feature>
<feature type="transmembrane region" description="Helical" evidence="2">
    <location>
        <begin position="238"/>
        <end position="256"/>
    </location>
</feature>
<keyword evidence="2" id="KW-0812">Transmembrane</keyword>
<proteinExistence type="predicted"/>
<evidence type="ECO:0000259" key="3">
    <source>
        <dbReference type="Pfam" id="PF01757"/>
    </source>
</evidence>
<dbReference type="PANTHER" id="PTHR23028:SF134">
    <property type="entry name" value="PUTATIVE (AFU_ORTHOLOGUE AFUA_4G08520)-RELATED"/>
    <property type="match status" value="1"/>
</dbReference>
<dbReference type="Proteomes" id="UP001358417">
    <property type="component" value="Unassembled WGS sequence"/>
</dbReference>
<evidence type="ECO:0000256" key="2">
    <source>
        <dbReference type="SAM" id="Phobius"/>
    </source>
</evidence>
<feature type="compositionally biased region" description="Polar residues" evidence="1">
    <location>
        <begin position="1"/>
        <end position="18"/>
    </location>
</feature>
<dbReference type="PANTHER" id="PTHR23028">
    <property type="entry name" value="ACETYLTRANSFERASE"/>
    <property type="match status" value="1"/>
</dbReference>
<dbReference type="InterPro" id="IPR050879">
    <property type="entry name" value="Acyltransferase_3"/>
</dbReference>
<feature type="transmembrane region" description="Helical" evidence="2">
    <location>
        <begin position="325"/>
        <end position="345"/>
    </location>
</feature>
<feature type="transmembrane region" description="Helical" evidence="2">
    <location>
        <begin position="162"/>
        <end position="185"/>
    </location>
</feature>
<evidence type="ECO:0000256" key="1">
    <source>
        <dbReference type="SAM" id="MobiDB-lite"/>
    </source>
</evidence>
<sequence>MEQETPLLNNCEASNTTHDTPDDDGIHLTAASERNEKTWRRIDHRTLLLNCLWTLLPRYLHPEGRKEYSKAKLHPTAYLDAVRGYAAVIVFFYHGWKETTLWVFRLPFIRTFILGGPGMVAVFFVISGYVLSYRMLKLIRNQESALLLDAFSSSMFRRWLRLYGSTSVATFIAACCVSLGWFIPLPDLAQPTFLAQMWNWLLSTIAFSNPFANIDGWMHPGVFFTPYLGQMWTIPIEYRGSIILFCFAISAAKLSVRSRMLYLWVVVLLCYFWRCVYIPEFLLGMFIAELSFLRHPERLGRPTLPMEENEKLSSRHSKLWQLSKAIATPIGSSIALVIGILLLGQPDPPNLGAAGPFPFQYLVHFIPPWFGDAAYTFWLSIGAFLVILALDSCTILQQPFTWGFSQYIGDLSFGIYAIHVLWIDVLYLKVLVPWQAIYLGDSYPAYIPGILVLSICMMWSADYFRRVDRLIVNLSRWLQTISFQKWQ</sequence>
<feature type="transmembrane region" description="Helical" evidence="2">
    <location>
        <begin position="108"/>
        <end position="131"/>
    </location>
</feature>
<evidence type="ECO:0000313" key="5">
    <source>
        <dbReference type="Proteomes" id="UP001358417"/>
    </source>
</evidence>
<keyword evidence="5" id="KW-1185">Reference proteome</keyword>
<gene>
    <name evidence="4" type="ORF">LTR84_010853</name>
</gene>
<dbReference type="GeneID" id="89979008"/>
<protein>
    <recommendedName>
        <fullName evidence="3">Acyltransferase 3 domain-containing protein</fullName>
    </recommendedName>
</protein>
<dbReference type="InterPro" id="IPR002656">
    <property type="entry name" value="Acyl_transf_3_dom"/>
</dbReference>
<keyword evidence="2" id="KW-0472">Membrane</keyword>
<name>A0AAV9NJ47_9EURO</name>
<feature type="transmembrane region" description="Helical" evidence="2">
    <location>
        <begin position="365"/>
        <end position="390"/>
    </location>
</feature>
<organism evidence="4 5">
    <name type="scientific">Exophiala bonariae</name>
    <dbReference type="NCBI Taxonomy" id="1690606"/>
    <lineage>
        <taxon>Eukaryota</taxon>
        <taxon>Fungi</taxon>
        <taxon>Dikarya</taxon>
        <taxon>Ascomycota</taxon>
        <taxon>Pezizomycotina</taxon>
        <taxon>Eurotiomycetes</taxon>
        <taxon>Chaetothyriomycetidae</taxon>
        <taxon>Chaetothyriales</taxon>
        <taxon>Herpotrichiellaceae</taxon>
        <taxon>Exophiala</taxon>
    </lineage>
</organism>
<feature type="transmembrane region" description="Helical" evidence="2">
    <location>
        <begin position="443"/>
        <end position="461"/>
    </location>
</feature>
<dbReference type="AlphaFoldDB" id="A0AAV9NJ47"/>
<accession>A0AAV9NJ47</accession>
<comment type="caution">
    <text evidence="4">The sequence shown here is derived from an EMBL/GenBank/DDBJ whole genome shotgun (WGS) entry which is preliminary data.</text>
</comment>
<evidence type="ECO:0000313" key="4">
    <source>
        <dbReference type="EMBL" id="KAK5058590.1"/>
    </source>
</evidence>
<dbReference type="Pfam" id="PF01757">
    <property type="entry name" value="Acyl_transf_3"/>
    <property type="match status" value="1"/>
</dbReference>
<reference evidence="4 5" key="1">
    <citation type="submission" date="2023-08" db="EMBL/GenBank/DDBJ databases">
        <title>Black Yeasts Isolated from many extreme environments.</title>
        <authorList>
            <person name="Coleine C."/>
            <person name="Stajich J.E."/>
            <person name="Selbmann L."/>
        </authorList>
    </citation>
    <scope>NUCLEOTIDE SEQUENCE [LARGE SCALE GENOMIC DNA]</scope>
    <source>
        <strain evidence="4 5">CCFEE 5792</strain>
    </source>
</reference>